<feature type="domain" description="Ubiquitin-like" evidence="1">
    <location>
        <begin position="182"/>
        <end position="252"/>
    </location>
</feature>
<gene>
    <name evidence="4" type="primary">EGR_08845</name>
    <name evidence="2" type="ORF">EgrG_001086700</name>
</gene>
<dbReference type="InterPro" id="IPR000626">
    <property type="entry name" value="Ubiquitin-like_dom"/>
</dbReference>
<feature type="domain" description="Ubiquitin-like" evidence="1">
    <location>
        <begin position="274"/>
        <end position="346"/>
    </location>
</feature>
<organism evidence="2">
    <name type="scientific">Echinococcus granulosus</name>
    <name type="common">Hydatid tapeworm</name>
    <dbReference type="NCBI Taxonomy" id="6210"/>
    <lineage>
        <taxon>Eukaryota</taxon>
        <taxon>Metazoa</taxon>
        <taxon>Spiralia</taxon>
        <taxon>Lophotrochozoa</taxon>
        <taxon>Platyhelminthes</taxon>
        <taxon>Cestoda</taxon>
        <taxon>Eucestoda</taxon>
        <taxon>Cyclophyllidea</taxon>
        <taxon>Taeniidae</taxon>
        <taxon>Echinococcus</taxon>
        <taxon>Echinococcus granulosus group</taxon>
    </lineage>
</organism>
<evidence type="ECO:0000313" key="3">
    <source>
        <dbReference type="Proteomes" id="UP000492820"/>
    </source>
</evidence>
<evidence type="ECO:0000313" key="4">
    <source>
        <dbReference type="WBParaSite" id="EgrG_001086700"/>
    </source>
</evidence>
<dbReference type="CDD" id="cd17039">
    <property type="entry name" value="Ubl_ubiquitin_like"/>
    <property type="match status" value="4"/>
</dbReference>
<evidence type="ECO:0000259" key="1">
    <source>
        <dbReference type="PROSITE" id="PS50053"/>
    </source>
</evidence>
<protein>
    <submittedName>
        <fullName evidence="2 4">UBiQuitin family member ubq 1</fullName>
    </submittedName>
</protein>
<dbReference type="Gene3D" id="3.10.20.90">
    <property type="entry name" value="Phosphatidylinositol 3-kinase Catalytic Subunit, Chain A, domain 1"/>
    <property type="match status" value="4"/>
</dbReference>
<reference evidence="2" key="2">
    <citation type="submission" date="2014-06" db="EMBL/GenBank/DDBJ databases">
        <authorList>
            <person name="Aslett M."/>
        </authorList>
    </citation>
    <scope>NUCLEOTIDE SEQUENCE</scope>
</reference>
<dbReference type="InterPro" id="IPR019956">
    <property type="entry name" value="Ubiquitin_dom"/>
</dbReference>
<reference evidence="2 3" key="1">
    <citation type="journal article" date="2013" name="Nature">
        <title>The genomes of four tapeworm species reveal adaptations to parasitism.</title>
        <authorList>
            <person name="Tsai I.J."/>
            <person name="Zarowiecki M."/>
            <person name="Holroyd N."/>
            <person name="Garciarrubio A."/>
            <person name="Sanchez-Flores A."/>
            <person name="Brooks K.L."/>
            <person name="Tracey A."/>
            <person name="Bobes R.J."/>
            <person name="Fragoso G."/>
            <person name="Sciutto E."/>
            <person name="Aslett M."/>
            <person name="Beasley H."/>
            <person name="Bennett H.M."/>
            <person name="Cai J."/>
            <person name="Camicia F."/>
            <person name="Clark R."/>
            <person name="Cucher M."/>
            <person name="De Silva N."/>
            <person name="Day T.A."/>
            <person name="Deplazes P."/>
            <person name="Estrada K."/>
            <person name="Fernandez C."/>
            <person name="Holland P.W."/>
            <person name="Hou J."/>
            <person name="Hu S."/>
            <person name="Huckvale T."/>
            <person name="Hung S.S."/>
            <person name="Kamenetzky L."/>
            <person name="Keane J.A."/>
            <person name="Kiss F."/>
            <person name="Koziol U."/>
            <person name="Lambert O."/>
            <person name="Liu K."/>
            <person name="Luo X."/>
            <person name="Luo Y."/>
            <person name="Macchiaroli N."/>
            <person name="Nichol S."/>
            <person name="Paps J."/>
            <person name="Parkinson J."/>
            <person name="Pouchkina-Stantcheva N."/>
            <person name="Riddiford N."/>
            <person name="Rosenzvit M."/>
            <person name="Salinas G."/>
            <person name="Wasmuth J.D."/>
            <person name="Zamanian M."/>
            <person name="Zheng Y."/>
            <person name="Cai X."/>
            <person name="Soberon X."/>
            <person name="Olson P.D."/>
            <person name="Laclette J.P."/>
            <person name="Brehm K."/>
            <person name="Berriman M."/>
            <person name="Garciarrubio A."/>
            <person name="Bobes R.J."/>
            <person name="Fragoso G."/>
            <person name="Sanchez-Flores A."/>
            <person name="Estrada K."/>
            <person name="Cevallos M.A."/>
            <person name="Morett E."/>
            <person name="Gonzalez V."/>
            <person name="Portillo T."/>
            <person name="Ochoa-Leyva A."/>
            <person name="Jose M.V."/>
            <person name="Sciutto E."/>
            <person name="Landa A."/>
            <person name="Jimenez L."/>
            <person name="Valdes V."/>
            <person name="Carrero J.C."/>
            <person name="Larralde C."/>
            <person name="Morales-Montor J."/>
            <person name="Limon-Lason J."/>
            <person name="Soberon X."/>
            <person name="Laclette J.P."/>
        </authorList>
    </citation>
    <scope>NUCLEOTIDE SEQUENCE [LARGE SCALE GENOMIC DNA]</scope>
</reference>
<accession>A0A068WTG0</accession>
<dbReference type="WBParaSite" id="EgrG_001086700">
    <property type="protein sequence ID" value="EgrG_001086700"/>
    <property type="gene ID" value="EgrG_001086700"/>
</dbReference>
<dbReference type="GO" id="GO:0005829">
    <property type="term" value="C:cytosol"/>
    <property type="evidence" value="ECO:0007669"/>
    <property type="project" value="TreeGrafter"/>
</dbReference>
<feature type="domain" description="Ubiquitin-like" evidence="1">
    <location>
        <begin position="1"/>
        <end position="71"/>
    </location>
</feature>
<evidence type="ECO:0000313" key="2">
    <source>
        <dbReference type="EMBL" id="CDS23104.1"/>
    </source>
</evidence>
<proteinExistence type="predicted"/>
<feature type="domain" description="Ubiquitin-like" evidence="1">
    <location>
        <begin position="79"/>
        <end position="150"/>
    </location>
</feature>
<dbReference type="EMBL" id="LK028589">
    <property type="protein sequence ID" value="CDS23104.1"/>
    <property type="molecule type" value="Genomic_DNA"/>
</dbReference>
<dbReference type="GO" id="GO:0043130">
    <property type="term" value="F:ubiquitin binding"/>
    <property type="evidence" value="ECO:0007669"/>
    <property type="project" value="TreeGrafter"/>
</dbReference>
<dbReference type="Proteomes" id="UP000492820">
    <property type="component" value="Unassembled WGS sequence"/>
</dbReference>
<dbReference type="SMART" id="SM00213">
    <property type="entry name" value="UBQ"/>
    <property type="match status" value="4"/>
</dbReference>
<dbReference type="GO" id="GO:0070628">
    <property type="term" value="F:proteasome binding"/>
    <property type="evidence" value="ECO:0007669"/>
    <property type="project" value="TreeGrafter"/>
</dbReference>
<dbReference type="PANTHER" id="PTHR10621:SF0">
    <property type="entry name" value="UV EXCISION REPAIR PROTEIN RAD23"/>
    <property type="match status" value="1"/>
</dbReference>
<sequence length="346" mass="39294">MQLRIIHRGSELLTLSAEVDTSVLQVKAAIAKALRIPPNDQTLTFKGVYLEDSRSLNDYEIAKSGALELHLPLKLQKIIPVRVAISPEEVYSIPIRSNATVAELRAEIATRVGRQNRNVTNAFLVYSHWILEDLRRLNEYEIGDNACITVARVLEPEKQPSNEPYDYCDDFATERLPAPCRRMISVHFLKEDGDPFTLILDPSKPLKTISKSVEEKTGIPEENQTFIISGRYVDKEKTLDSLNIVEGDSVYLSDNQVRTIYPTTKKGPMNRNGMVIYFEVGKERFSMLIPDDWTVKDVQQKMQNHPSVKGGKIDLYYKNVRLESRRTLTECGVSNGGVIKVKIHYL</sequence>
<dbReference type="OrthoDB" id="442921at2759"/>
<dbReference type="PROSITE" id="PS50053">
    <property type="entry name" value="UBIQUITIN_2"/>
    <property type="match status" value="4"/>
</dbReference>
<dbReference type="Pfam" id="PF00240">
    <property type="entry name" value="ubiquitin"/>
    <property type="match status" value="3"/>
</dbReference>
<dbReference type="PRINTS" id="PR00348">
    <property type="entry name" value="UBIQUITIN"/>
</dbReference>
<dbReference type="SUPFAM" id="SSF54236">
    <property type="entry name" value="Ubiquitin-like"/>
    <property type="match status" value="4"/>
</dbReference>
<dbReference type="InterPro" id="IPR029071">
    <property type="entry name" value="Ubiquitin-like_domsf"/>
</dbReference>
<dbReference type="PANTHER" id="PTHR10621">
    <property type="entry name" value="UV EXCISION REPAIR PROTEIN RAD23"/>
    <property type="match status" value="1"/>
</dbReference>
<dbReference type="GO" id="GO:0031593">
    <property type="term" value="F:polyubiquitin modification-dependent protein binding"/>
    <property type="evidence" value="ECO:0007669"/>
    <property type="project" value="TreeGrafter"/>
</dbReference>
<dbReference type="AlphaFoldDB" id="A0A068WTG0"/>
<dbReference type="GO" id="GO:0005654">
    <property type="term" value="C:nucleoplasm"/>
    <property type="evidence" value="ECO:0007669"/>
    <property type="project" value="TreeGrafter"/>
</dbReference>
<name>A0A068WTG0_ECHGR</name>
<reference evidence="4" key="3">
    <citation type="submission" date="2020-10" db="UniProtKB">
        <authorList>
            <consortium name="WormBaseParasite"/>
        </authorList>
    </citation>
    <scope>IDENTIFICATION</scope>
</reference>
<dbReference type="GO" id="GO:0043161">
    <property type="term" value="P:proteasome-mediated ubiquitin-dependent protein catabolic process"/>
    <property type="evidence" value="ECO:0007669"/>
    <property type="project" value="TreeGrafter"/>
</dbReference>